<gene>
    <name evidence="5" type="ORF">METZ01_LOCUS456835</name>
</gene>
<dbReference type="Pfam" id="PF01329">
    <property type="entry name" value="Pterin_4a"/>
    <property type="match status" value="1"/>
</dbReference>
<keyword evidence="4" id="KW-0456">Lyase</keyword>
<dbReference type="SUPFAM" id="SSF55248">
    <property type="entry name" value="PCD-like"/>
    <property type="match status" value="1"/>
</dbReference>
<accession>A0A383A8P2</accession>
<evidence type="ECO:0000256" key="1">
    <source>
        <dbReference type="ARBA" id="ARBA00001554"/>
    </source>
</evidence>
<reference evidence="5" key="1">
    <citation type="submission" date="2018-05" db="EMBL/GenBank/DDBJ databases">
        <authorList>
            <person name="Lanie J.A."/>
            <person name="Ng W.-L."/>
            <person name="Kazmierczak K.M."/>
            <person name="Andrzejewski T.M."/>
            <person name="Davidsen T.M."/>
            <person name="Wayne K.J."/>
            <person name="Tettelin H."/>
            <person name="Glass J.I."/>
            <person name="Rusch D."/>
            <person name="Podicherti R."/>
            <person name="Tsui H.-C.T."/>
            <person name="Winkler M.E."/>
        </authorList>
    </citation>
    <scope>NUCLEOTIDE SEQUENCE</scope>
</reference>
<proteinExistence type="inferred from homology"/>
<dbReference type="InterPro" id="IPR001533">
    <property type="entry name" value="Pterin_deHydtase"/>
</dbReference>
<name>A0A383A8P2_9ZZZZ</name>
<protein>
    <recommendedName>
        <fullName evidence="3">4a-hydroxytetrahydrobiopterin dehydratase</fullName>
        <ecNumber evidence="3">4.2.1.96</ecNumber>
    </recommendedName>
</protein>
<dbReference type="GO" id="GO:0006729">
    <property type="term" value="P:tetrahydrobiopterin biosynthetic process"/>
    <property type="evidence" value="ECO:0007669"/>
    <property type="project" value="InterPro"/>
</dbReference>
<evidence type="ECO:0000313" key="5">
    <source>
        <dbReference type="EMBL" id="SVE03981.1"/>
    </source>
</evidence>
<dbReference type="PANTHER" id="PTHR12599">
    <property type="entry name" value="PTERIN-4-ALPHA-CARBINOLAMINE DEHYDRATASE"/>
    <property type="match status" value="1"/>
</dbReference>
<sequence>MKKLIERTCEPCEGGIEPLDTGGAKLLLTELHPDWSLTNDGHAIERDFRFKAFSLTIAFVNAVAFVATNEGHHPEVTFSYGSCRIRYWTTAIDGLSDNDFICAAKIDGLAESM</sequence>
<dbReference type="CDD" id="cd00913">
    <property type="entry name" value="PCD_DCoH_subfamily_a"/>
    <property type="match status" value="1"/>
</dbReference>
<dbReference type="HAMAP" id="MF_00434">
    <property type="entry name" value="Pterin_4_alpha"/>
    <property type="match status" value="1"/>
</dbReference>
<dbReference type="EMBL" id="UINC01190030">
    <property type="protein sequence ID" value="SVE03981.1"/>
    <property type="molecule type" value="Genomic_DNA"/>
</dbReference>
<organism evidence="5">
    <name type="scientific">marine metagenome</name>
    <dbReference type="NCBI Taxonomy" id="408172"/>
    <lineage>
        <taxon>unclassified sequences</taxon>
        <taxon>metagenomes</taxon>
        <taxon>ecological metagenomes</taxon>
    </lineage>
</organism>
<evidence type="ECO:0000256" key="3">
    <source>
        <dbReference type="ARBA" id="ARBA00013252"/>
    </source>
</evidence>
<comment type="catalytic activity">
    <reaction evidence="1">
        <text>(4aS,6R)-4a-hydroxy-L-erythro-5,6,7,8-tetrahydrobiopterin = (6R)-L-erythro-6,7-dihydrobiopterin + H2O</text>
        <dbReference type="Rhea" id="RHEA:11920"/>
        <dbReference type="ChEBI" id="CHEBI:15377"/>
        <dbReference type="ChEBI" id="CHEBI:15642"/>
        <dbReference type="ChEBI" id="CHEBI:43120"/>
        <dbReference type="EC" id="4.2.1.96"/>
    </reaction>
</comment>
<comment type="similarity">
    <text evidence="2">Belongs to the pterin-4-alpha-carbinolamine dehydratase family.</text>
</comment>
<evidence type="ECO:0000256" key="4">
    <source>
        <dbReference type="ARBA" id="ARBA00023239"/>
    </source>
</evidence>
<dbReference type="GO" id="GO:0008124">
    <property type="term" value="F:4-alpha-hydroxytetrahydrobiopterin dehydratase activity"/>
    <property type="evidence" value="ECO:0007669"/>
    <property type="project" value="UniProtKB-EC"/>
</dbReference>
<dbReference type="PANTHER" id="PTHR12599:SF0">
    <property type="entry name" value="PTERIN-4-ALPHA-CARBINOLAMINE DEHYDRATASE"/>
    <property type="match status" value="1"/>
</dbReference>
<dbReference type="InterPro" id="IPR036428">
    <property type="entry name" value="PCD_sf"/>
</dbReference>
<evidence type="ECO:0000256" key="2">
    <source>
        <dbReference type="ARBA" id="ARBA00006472"/>
    </source>
</evidence>
<dbReference type="EC" id="4.2.1.96" evidence="3"/>
<dbReference type="Gene3D" id="3.30.1360.20">
    <property type="entry name" value="Transcriptional coactivator/pterin dehydratase"/>
    <property type="match status" value="1"/>
</dbReference>
<dbReference type="AlphaFoldDB" id="A0A383A8P2"/>